<dbReference type="RefSeq" id="WP_006302091.1">
    <property type="nucleotide sequence ID" value="NZ_ARPM03000117.1"/>
</dbReference>
<sequence length="149" mass="17689">MIKLNNNLFFIFFITLLFSHQGYAPPKHGNNSKNEPAGYQLIQRVQTYQDAVHYLNIAFNNYPTQRELIPVIYSKILSFLFPYFKEIIVDLGRSEKESLQSLLSSIREKLFNLAKSIFFPFILLKRDKLKDDQLRKDLQPVYFQDFFPK</sequence>
<dbReference type="EMBL" id="ARPM03000117">
    <property type="protein sequence ID" value="ETZ05080.1"/>
    <property type="molecule type" value="Genomic_DNA"/>
</dbReference>
<gene>
    <name evidence="1" type="ORF">K737_300494</name>
</gene>
<organism evidence="1 2">
    <name type="scientific">Holospora undulata HU1</name>
    <dbReference type="NCBI Taxonomy" id="1321371"/>
    <lineage>
        <taxon>Bacteria</taxon>
        <taxon>Pseudomonadati</taxon>
        <taxon>Pseudomonadota</taxon>
        <taxon>Alphaproteobacteria</taxon>
        <taxon>Holosporales</taxon>
        <taxon>Holosporaceae</taxon>
        <taxon>Holospora</taxon>
    </lineage>
</organism>
<comment type="caution">
    <text evidence="1">The sequence shown here is derived from an EMBL/GenBank/DDBJ whole genome shotgun (WGS) entry which is preliminary data.</text>
</comment>
<keyword evidence="2" id="KW-1185">Reference proteome</keyword>
<reference evidence="1 2" key="1">
    <citation type="journal article" date="2013" name="Genome Announc.">
        <title>Draft Genome Sequence of Holospora undulata Strain HU1, a Micronucleus-Specific Symbiont of the Ciliate Paramecium caudatum.</title>
        <authorList>
            <person name="Dohra H."/>
            <person name="Suzuki H."/>
            <person name="Suzuki T."/>
            <person name="Tanaka K."/>
            <person name="Fujishima M."/>
        </authorList>
    </citation>
    <scope>NUCLEOTIDE SEQUENCE [LARGE SCALE GENOMIC DNA]</scope>
    <source>
        <strain evidence="1 2">HU1</strain>
    </source>
</reference>
<accession>A0A061JGF6</accession>
<protein>
    <submittedName>
        <fullName evidence="1">Uncharacterized protein</fullName>
    </submittedName>
</protein>
<evidence type="ECO:0000313" key="2">
    <source>
        <dbReference type="Proteomes" id="UP000026922"/>
    </source>
</evidence>
<dbReference type="AlphaFoldDB" id="A0A061JGF6"/>
<dbReference type="Proteomes" id="UP000026922">
    <property type="component" value="Unassembled WGS sequence"/>
</dbReference>
<name>A0A061JGF6_9PROT</name>
<proteinExistence type="predicted"/>
<evidence type="ECO:0000313" key="1">
    <source>
        <dbReference type="EMBL" id="ETZ05080.1"/>
    </source>
</evidence>